<evidence type="ECO:0000313" key="5">
    <source>
        <dbReference type="Proteomes" id="UP000681967"/>
    </source>
</evidence>
<dbReference type="SUPFAM" id="SSF81296">
    <property type="entry name" value="E set domains"/>
    <property type="match status" value="6"/>
</dbReference>
<accession>A0A8S2VL04</accession>
<dbReference type="Pfam" id="PF24606">
    <property type="entry name" value="CEMIP_beta-hel"/>
    <property type="match status" value="1"/>
</dbReference>
<reference evidence="4" key="1">
    <citation type="submission" date="2021-02" db="EMBL/GenBank/DDBJ databases">
        <authorList>
            <person name="Nowell W R."/>
        </authorList>
    </citation>
    <scope>NUCLEOTIDE SEQUENCE</scope>
</reference>
<name>A0A8S2VL04_9BILA</name>
<sequence>SILGGTQVTINGNGFAPANTRVIIGIIDYTSQSTITYSQITFATPSVPSNLYINQAIPVTILIGTNRAICPSATCMFQWSTSDTPFVDSVSPTAITGTQMLTLTGRNLAANPTAAIPSNTHVTINGTSCNVTSITNSTILCQISGAAAGNYSILVSIDGVGNAASVASLISTAALSSVSPMTIGTNGGVLLTINGNGFASNINNVQVNVGSSSCAIVQVTQNQIQCIAPARGSNGSPAVISVISNGVLFPSTLSLTYSTTVTPTISSVSPTSGSASQLLTITGTNFVSNETSVVVGNVPCAIFSVSMTSIACTVGSSPAGSQPVIVQVTSAGNSNSNVQFQYALRVNSVAPARGSYGGGQLLTIVGDGFDGSNLTITLCSQTCQSITVLSNTQVTCITPAATASVSDTTCSLIVSIGGLTQTVSYVYQANLTASVTSVSPTRGGTGGGTTLTITGTNFPTALGAISVSIAGVSCNVQSVTPTVVICFTGSYSATTIQAPIIVSMTNAGIAGGNPPPQAGELVVIDSGNTVYFDTTTPILKAIVIDNASLIFDDNQDVALNVEYILVVNNGLFQVGTESNPFQHQAIITMYGQLRSIELPIYGAKVLALRQGTIDMHGVDYGQTWTQLGQTANSGDSQITLRQAMSWPIGSQIIIPTTGDYESQAESEVRTITAQSSNGLILTLDAPLNFTHLGVSRNIGSLTVNARGEVGLLSHNILFQGSVTQTWNQVIPPCPVGFNPDQFAVQTCFLGRYGQEIGSDQFGATIMASGANSSDNTQDVILRLSNIEIFNVGQAFRLGRYPVHFHMNGNMSLSYIKSSSVYQSYNRAINIHASNYVTVENNVIYNIMYVYREYLLH</sequence>
<dbReference type="InterPro" id="IPR019316">
    <property type="entry name" value="G8_domain"/>
</dbReference>
<dbReference type="PROSITE" id="PS51484">
    <property type="entry name" value="G8"/>
    <property type="match status" value="1"/>
</dbReference>
<dbReference type="Gene3D" id="2.60.40.10">
    <property type="entry name" value="Immunoglobulins"/>
    <property type="match status" value="6"/>
</dbReference>
<evidence type="ECO:0000259" key="3">
    <source>
        <dbReference type="PROSITE" id="PS51484"/>
    </source>
</evidence>
<evidence type="ECO:0000256" key="2">
    <source>
        <dbReference type="ARBA" id="ARBA00023180"/>
    </source>
</evidence>
<organism evidence="4 5">
    <name type="scientific">Rotaria magnacalcarata</name>
    <dbReference type="NCBI Taxonomy" id="392030"/>
    <lineage>
        <taxon>Eukaryota</taxon>
        <taxon>Metazoa</taxon>
        <taxon>Spiralia</taxon>
        <taxon>Gnathifera</taxon>
        <taxon>Rotifera</taxon>
        <taxon>Eurotatoria</taxon>
        <taxon>Bdelloidea</taxon>
        <taxon>Philodinida</taxon>
        <taxon>Philodinidae</taxon>
        <taxon>Rotaria</taxon>
    </lineage>
</organism>
<protein>
    <recommendedName>
        <fullName evidence="3">G8 domain-containing protein</fullName>
    </recommendedName>
</protein>
<dbReference type="Proteomes" id="UP000681967">
    <property type="component" value="Unassembled WGS sequence"/>
</dbReference>
<keyword evidence="1" id="KW-0732">Signal</keyword>
<dbReference type="PANTHER" id="PTHR46769:SF2">
    <property type="entry name" value="FIBROCYSTIN-L ISOFORM 2 PRECURSOR-RELATED"/>
    <property type="match status" value="1"/>
</dbReference>
<dbReference type="SMART" id="SM01225">
    <property type="entry name" value="G8"/>
    <property type="match status" value="1"/>
</dbReference>
<dbReference type="InterPro" id="IPR052387">
    <property type="entry name" value="Fibrocystin"/>
</dbReference>
<dbReference type="PANTHER" id="PTHR46769">
    <property type="entry name" value="POLYCYSTIC KIDNEY AND HEPATIC DISEASE 1 (AUTOSOMAL RECESSIVE)-LIKE 1"/>
    <property type="match status" value="1"/>
</dbReference>
<feature type="domain" description="G8" evidence="3">
    <location>
        <begin position="507"/>
        <end position="629"/>
    </location>
</feature>
<dbReference type="CDD" id="cd00603">
    <property type="entry name" value="IPT_PCSR"/>
    <property type="match status" value="4"/>
</dbReference>
<dbReference type="AlphaFoldDB" id="A0A8S2VL04"/>
<dbReference type="Pfam" id="PF01833">
    <property type="entry name" value="TIG"/>
    <property type="match status" value="6"/>
</dbReference>
<proteinExistence type="predicted"/>
<gene>
    <name evidence="4" type="ORF">BYL167_LOCUS31478</name>
</gene>
<comment type="caution">
    <text evidence="4">The sequence shown here is derived from an EMBL/GenBank/DDBJ whole genome shotgun (WGS) entry which is preliminary data.</text>
</comment>
<dbReference type="InterPro" id="IPR014756">
    <property type="entry name" value="Ig_E-set"/>
</dbReference>
<dbReference type="EMBL" id="CAJOBH010055441">
    <property type="protein sequence ID" value="CAF4399443.1"/>
    <property type="molecule type" value="Genomic_DNA"/>
</dbReference>
<keyword evidence="2" id="KW-0325">Glycoprotein</keyword>
<feature type="non-terminal residue" evidence="4">
    <location>
        <position position="1"/>
    </location>
</feature>
<dbReference type="SMART" id="SM00429">
    <property type="entry name" value="IPT"/>
    <property type="match status" value="5"/>
</dbReference>
<dbReference type="InterPro" id="IPR002909">
    <property type="entry name" value="IPT_dom"/>
</dbReference>
<dbReference type="InterPro" id="IPR055401">
    <property type="entry name" value="CEMIP_beta-hel_dom"/>
</dbReference>
<evidence type="ECO:0000313" key="4">
    <source>
        <dbReference type="EMBL" id="CAF4399443.1"/>
    </source>
</evidence>
<dbReference type="Pfam" id="PF10162">
    <property type="entry name" value="G8"/>
    <property type="match status" value="1"/>
</dbReference>
<evidence type="ECO:0000256" key="1">
    <source>
        <dbReference type="ARBA" id="ARBA00022729"/>
    </source>
</evidence>
<dbReference type="InterPro" id="IPR013783">
    <property type="entry name" value="Ig-like_fold"/>
</dbReference>